<dbReference type="GeneID" id="20648401"/>
<evidence type="ECO:0000313" key="3">
    <source>
        <dbReference type="Proteomes" id="UP000002640"/>
    </source>
</evidence>
<dbReference type="Proteomes" id="UP000002640">
    <property type="component" value="Unassembled WGS sequence"/>
</dbReference>
<evidence type="ECO:0000313" key="2">
    <source>
        <dbReference type="EMBL" id="EGZ04989.1"/>
    </source>
</evidence>
<dbReference type="InParanoid" id="G5AHR8"/>
<keyword evidence="1" id="KW-0812">Transmembrane</keyword>
<dbReference type="AlphaFoldDB" id="G5AHR8"/>
<organism evidence="2 3">
    <name type="scientific">Phytophthora sojae (strain P6497)</name>
    <name type="common">Soybean stem and root rot agent</name>
    <name type="synonym">Phytophthora megasperma f. sp. glycines</name>
    <dbReference type="NCBI Taxonomy" id="1094619"/>
    <lineage>
        <taxon>Eukaryota</taxon>
        <taxon>Sar</taxon>
        <taxon>Stramenopiles</taxon>
        <taxon>Oomycota</taxon>
        <taxon>Peronosporomycetes</taxon>
        <taxon>Peronosporales</taxon>
        <taxon>Peronosporaceae</taxon>
        <taxon>Phytophthora</taxon>
    </lineage>
</organism>
<sequence>MELVAPVVDCTFGLLVLGDPTAVRVYYLVRNQSDTEQVLLLSTSLSAQDYQVAQQFQRGPAAILQLAPINDTQATTLERQLTVTLNYPYVSDPAFAYSELEAIDGDNYWLLKTFPNQHNADPAKTNGGGILVLYWAWTHAIHGAFALTDIFNLSVLAFIIYRRLRMGHVWVGDAFATISNSLLYRGVIVIFCSHLNGYWTITK</sequence>
<name>G5AHR8_PHYSP</name>
<feature type="transmembrane region" description="Helical" evidence="1">
    <location>
        <begin position="182"/>
        <end position="201"/>
    </location>
</feature>
<protein>
    <submittedName>
        <fullName evidence="2">Uncharacterized protein</fullName>
    </submittedName>
</protein>
<dbReference type="KEGG" id="psoj:PHYSODRAFT_342829"/>
<keyword evidence="1" id="KW-1133">Transmembrane helix</keyword>
<evidence type="ECO:0000256" key="1">
    <source>
        <dbReference type="SAM" id="Phobius"/>
    </source>
</evidence>
<accession>G5AHR8</accession>
<keyword evidence="1" id="KW-0472">Membrane</keyword>
<feature type="transmembrane region" description="Helical" evidence="1">
    <location>
        <begin position="140"/>
        <end position="161"/>
    </location>
</feature>
<dbReference type="EMBL" id="JH159171">
    <property type="protein sequence ID" value="EGZ04989.1"/>
    <property type="molecule type" value="Genomic_DNA"/>
</dbReference>
<reference evidence="2 3" key="1">
    <citation type="journal article" date="2006" name="Science">
        <title>Phytophthora genome sequences uncover evolutionary origins and mechanisms of pathogenesis.</title>
        <authorList>
            <person name="Tyler B.M."/>
            <person name="Tripathy S."/>
            <person name="Zhang X."/>
            <person name="Dehal P."/>
            <person name="Jiang R.H."/>
            <person name="Aerts A."/>
            <person name="Arredondo F.D."/>
            <person name="Baxter L."/>
            <person name="Bensasson D."/>
            <person name="Beynon J.L."/>
            <person name="Chapman J."/>
            <person name="Damasceno C.M."/>
            <person name="Dorrance A.E."/>
            <person name="Dou D."/>
            <person name="Dickerman A.W."/>
            <person name="Dubchak I.L."/>
            <person name="Garbelotto M."/>
            <person name="Gijzen M."/>
            <person name="Gordon S.G."/>
            <person name="Govers F."/>
            <person name="Grunwald N.J."/>
            <person name="Huang W."/>
            <person name="Ivors K.L."/>
            <person name="Jones R.W."/>
            <person name="Kamoun S."/>
            <person name="Krampis K."/>
            <person name="Lamour K.H."/>
            <person name="Lee M.K."/>
            <person name="McDonald W.H."/>
            <person name="Medina M."/>
            <person name="Meijer H.J."/>
            <person name="Nordberg E.K."/>
            <person name="Maclean D.J."/>
            <person name="Ospina-Giraldo M.D."/>
            <person name="Morris P.F."/>
            <person name="Phuntumart V."/>
            <person name="Putnam N.H."/>
            <person name="Rash S."/>
            <person name="Rose J.K."/>
            <person name="Sakihama Y."/>
            <person name="Salamov A.A."/>
            <person name="Savidor A."/>
            <person name="Scheuring C.F."/>
            <person name="Smith B.M."/>
            <person name="Sobral B.W."/>
            <person name="Terry A."/>
            <person name="Torto-Alalibo T.A."/>
            <person name="Win J."/>
            <person name="Xu Z."/>
            <person name="Zhang H."/>
            <person name="Grigoriev I.V."/>
            <person name="Rokhsar D.S."/>
            <person name="Boore J.L."/>
        </authorList>
    </citation>
    <scope>NUCLEOTIDE SEQUENCE [LARGE SCALE GENOMIC DNA]</scope>
    <source>
        <strain evidence="2 3">P6497</strain>
    </source>
</reference>
<feature type="non-terminal residue" evidence="2">
    <location>
        <position position="203"/>
    </location>
</feature>
<keyword evidence="3" id="KW-1185">Reference proteome</keyword>
<gene>
    <name evidence="2" type="ORF">PHYSODRAFT_342829</name>
</gene>
<dbReference type="OMA" id="ANIFAEC"/>
<dbReference type="RefSeq" id="XP_009539619.1">
    <property type="nucleotide sequence ID" value="XM_009541324.1"/>
</dbReference>
<proteinExistence type="predicted"/>